<keyword evidence="1" id="KW-0812">Transmembrane</keyword>
<keyword evidence="3" id="KW-0808">Transferase</keyword>
<feature type="transmembrane region" description="Helical" evidence="1">
    <location>
        <begin position="194"/>
        <end position="210"/>
    </location>
</feature>
<evidence type="ECO:0000313" key="3">
    <source>
        <dbReference type="EMBL" id="BDI04932.1"/>
    </source>
</evidence>
<dbReference type="InterPro" id="IPR050879">
    <property type="entry name" value="Acyltransferase_3"/>
</dbReference>
<protein>
    <submittedName>
        <fullName evidence="3">Acyltransferase</fullName>
    </submittedName>
</protein>
<dbReference type="RefSeq" id="WP_251973014.1">
    <property type="nucleotide sequence ID" value="NZ_AP025730.1"/>
</dbReference>
<evidence type="ECO:0000313" key="4">
    <source>
        <dbReference type="Proteomes" id="UP001057498"/>
    </source>
</evidence>
<feature type="transmembrane region" description="Helical" evidence="1">
    <location>
        <begin position="73"/>
        <end position="94"/>
    </location>
</feature>
<accession>A0ABM7YKG6</accession>
<dbReference type="Proteomes" id="UP001057498">
    <property type="component" value="Chromosome"/>
</dbReference>
<feature type="transmembrane region" description="Helical" evidence="1">
    <location>
        <begin position="243"/>
        <end position="261"/>
    </location>
</feature>
<organism evidence="3 4">
    <name type="scientific">Sphaerotilus microaerophilus</name>
    <dbReference type="NCBI Taxonomy" id="2914710"/>
    <lineage>
        <taxon>Bacteria</taxon>
        <taxon>Pseudomonadati</taxon>
        <taxon>Pseudomonadota</taxon>
        <taxon>Betaproteobacteria</taxon>
        <taxon>Burkholderiales</taxon>
        <taxon>Sphaerotilaceae</taxon>
        <taxon>Sphaerotilus</taxon>
    </lineage>
</organism>
<feature type="transmembrane region" description="Helical" evidence="1">
    <location>
        <begin position="155"/>
        <end position="174"/>
    </location>
</feature>
<name>A0ABM7YKG6_9BURK</name>
<feature type="transmembrane region" description="Helical" evidence="1">
    <location>
        <begin position="297"/>
        <end position="318"/>
    </location>
</feature>
<dbReference type="PANTHER" id="PTHR23028:SF53">
    <property type="entry name" value="ACYL_TRANSF_3 DOMAIN-CONTAINING PROTEIN"/>
    <property type="match status" value="1"/>
</dbReference>
<gene>
    <name evidence="3" type="ORF">CATMQ487_19020</name>
</gene>
<reference evidence="3" key="1">
    <citation type="submission" date="2022-04" db="EMBL/GenBank/DDBJ databases">
        <title>Whole genome sequence of Sphaerotilus sp. FB-5.</title>
        <authorList>
            <person name="Takeda M."/>
            <person name="Narihara S."/>
            <person name="Akimoto M."/>
            <person name="Akimoto R."/>
            <person name="Nishiyashiki S."/>
            <person name="Murakami T."/>
        </authorList>
    </citation>
    <scope>NUCLEOTIDE SEQUENCE</scope>
    <source>
        <strain evidence="3">FB-5</strain>
    </source>
</reference>
<dbReference type="Pfam" id="PF01757">
    <property type="entry name" value="Acyl_transf_3"/>
    <property type="match status" value="1"/>
</dbReference>
<evidence type="ECO:0000259" key="2">
    <source>
        <dbReference type="Pfam" id="PF01757"/>
    </source>
</evidence>
<feature type="transmembrane region" description="Helical" evidence="1">
    <location>
        <begin position="41"/>
        <end position="61"/>
    </location>
</feature>
<dbReference type="InterPro" id="IPR002656">
    <property type="entry name" value="Acyl_transf_3_dom"/>
</dbReference>
<keyword evidence="1" id="KW-0472">Membrane</keyword>
<keyword evidence="1" id="KW-1133">Transmembrane helix</keyword>
<dbReference type="PANTHER" id="PTHR23028">
    <property type="entry name" value="ACETYLTRANSFERASE"/>
    <property type="match status" value="1"/>
</dbReference>
<proteinExistence type="predicted"/>
<sequence>MKKNDSLTGWRGFAILSVLVGHFLPGLGLESEGGGSVNAGRLGVELFFALSGYLIGGILFKENLPLDRFAVRRLSRILPSLLLFLLTVGVYYAYKGWLSFEHLLFVGVAANWYPTALDMGLPRPVGHLWSVYLELQGYLVLAGLAAIVRFWRGQALVVLSMAIAVSVAWVLLNVKFEADPFSLNYQKIFFRPDGRLVAMLSGALFGVLSLDKFHILTRAPVFPVVFCVSIGLQFGLFPDAIKYTLGSLFMGLSVALLAISCNNLLLRWFSLPIFVFLGETSYSIYIWQQLVYVNKGFLGTLASAAAAVAIGGVMHYLYDARAAKFIGSRLGRCVRPCAASAA</sequence>
<evidence type="ECO:0000256" key="1">
    <source>
        <dbReference type="SAM" id="Phobius"/>
    </source>
</evidence>
<dbReference type="GO" id="GO:0016746">
    <property type="term" value="F:acyltransferase activity"/>
    <property type="evidence" value="ECO:0007669"/>
    <property type="project" value="UniProtKB-KW"/>
</dbReference>
<keyword evidence="4" id="KW-1185">Reference proteome</keyword>
<dbReference type="EMBL" id="AP025730">
    <property type="protein sequence ID" value="BDI04932.1"/>
    <property type="molecule type" value="Genomic_DNA"/>
</dbReference>
<feature type="transmembrane region" description="Helical" evidence="1">
    <location>
        <begin position="268"/>
        <end position="285"/>
    </location>
</feature>
<feature type="transmembrane region" description="Helical" evidence="1">
    <location>
        <begin position="219"/>
        <end position="237"/>
    </location>
</feature>
<keyword evidence="3" id="KW-0012">Acyltransferase</keyword>
<feature type="transmembrane region" description="Helical" evidence="1">
    <location>
        <begin position="129"/>
        <end position="148"/>
    </location>
</feature>
<feature type="domain" description="Acyltransferase 3" evidence="2">
    <location>
        <begin position="5"/>
        <end position="293"/>
    </location>
</feature>
<feature type="transmembrane region" description="Helical" evidence="1">
    <location>
        <begin position="12"/>
        <end position="29"/>
    </location>
</feature>